<dbReference type="GO" id="GO:0000286">
    <property type="term" value="F:alanine dehydrogenase activity"/>
    <property type="evidence" value="ECO:0007669"/>
    <property type="project" value="UniProtKB-UniRule"/>
</dbReference>
<evidence type="ECO:0000256" key="6">
    <source>
        <dbReference type="PIRSR" id="PIRSR000183-1"/>
    </source>
</evidence>
<dbReference type="CDD" id="cd05305">
    <property type="entry name" value="L-AlaDH"/>
    <property type="match status" value="1"/>
</dbReference>
<dbReference type="InParanoid" id="A0A146GC75"/>
<feature type="binding site" evidence="8">
    <location>
        <begin position="296"/>
        <end position="299"/>
    </location>
    <ligand>
        <name>NAD(+)</name>
        <dbReference type="ChEBI" id="CHEBI:57540"/>
    </ligand>
</feature>
<dbReference type="AlphaFoldDB" id="A0A146GC75"/>
<evidence type="ECO:0000256" key="3">
    <source>
        <dbReference type="ARBA" id="ARBA00023002"/>
    </source>
</evidence>
<dbReference type="InterPro" id="IPR007886">
    <property type="entry name" value="AlaDH/PNT_N"/>
</dbReference>
<feature type="binding site" evidence="7">
    <location>
        <position position="75"/>
    </location>
    <ligand>
        <name>substrate</name>
    </ligand>
</feature>
<feature type="binding site" evidence="8">
    <location>
        <position position="218"/>
    </location>
    <ligand>
        <name>NAD(+)</name>
        <dbReference type="ChEBI" id="CHEBI:57540"/>
    </ligand>
</feature>
<feature type="active site" description="Proton donor/acceptor" evidence="6">
    <location>
        <position position="96"/>
    </location>
</feature>
<protein>
    <recommendedName>
        <fullName evidence="2 5">Alanine dehydrogenase</fullName>
        <ecNumber evidence="2 5">1.4.1.1</ecNumber>
    </recommendedName>
</protein>
<dbReference type="PANTHER" id="PTHR42795">
    <property type="entry name" value="ALANINE DEHYDROGENASE"/>
    <property type="match status" value="1"/>
</dbReference>
<evidence type="ECO:0000256" key="5">
    <source>
        <dbReference type="PIRNR" id="PIRNR000183"/>
    </source>
</evidence>
<sequence>MIIGVPKEIKEQEHRVGLLPAGVQKLRRGGHHVLVETGAGAGCGYSDVEYSAAGAEIVGSHEAVFERADLIVKVKEPLPAEYGLLRRGQILFTYLHLAASRGLTEALQRSGCTAVAYETIEVNRRLPLLEPMSEIAGRMSVVVGGYYLAKHNGGKGVLLGGVPGVLPGKVVVLGGGTSGVNAARMAAGLGADVTILEVDLERMRFLDITMQTTNTLYSTEANLLELLPETDLLVGAVLVPGARAPRLISREMLSLMKPGSVLVDIAIDQGGCAETSRPTTHKAPVYEEGGVIHYCVANMPGAYARTAAQALNNATFRYLELIADNGLEKACRLNPSLHGGINVLDGQVTVAAVAEAHDMPYAQPALGELAAA</sequence>
<comment type="catalytic activity">
    <reaction evidence="5">
        <text>L-alanine + NAD(+) + H2O = pyruvate + NH4(+) + NADH + H(+)</text>
        <dbReference type="Rhea" id="RHEA:18405"/>
        <dbReference type="ChEBI" id="CHEBI:15361"/>
        <dbReference type="ChEBI" id="CHEBI:15377"/>
        <dbReference type="ChEBI" id="CHEBI:15378"/>
        <dbReference type="ChEBI" id="CHEBI:28938"/>
        <dbReference type="ChEBI" id="CHEBI:57540"/>
        <dbReference type="ChEBI" id="CHEBI:57945"/>
        <dbReference type="ChEBI" id="CHEBI:57972"/>
        <dbReference type="EC" id="1.4.1.1"/>
    </reaction>
</comment>
<dbReference type="InterPro" id="IPR008141">
    <property type="entry name" value="Ala_DH"/>
</dbReference>
<keyword evidence="12" id="KW-1185">Reference proteome</keyword>
<keyword evidence="3 5" id="KW-0560">Oxidoreductase</keyword>
<keyword evidence="8" id="KW-0547">Nucleotide-binding</keyword>
<dbReference type="FunFam" id="3.40.50.720:FF:000049">
    <property type="entry name" value="Alanine dehydrogenase"/>
    <property type="match status" value="1"/>
</dbReference>
<evidence type="ECO:0000256" key="4">
    <source>
        <dbReference type="ARBA" id="ARBA00023027"/>
    </source>
</evidence>
<dbReference type="NCBIfam" id="TIGR00518">
    <property type="entry name" value="alaDH"/>
    <property type="match status" value="1"/>
</dbReference>
<dbReference type="SMART" id="SM01002">
    <property type="entry name" value="AlaDh_PNT_C"/>
    <property type="match status" value="1"/>
</dbReference>
<evidence type="ECO:0000313" key="12">
    <source>
        <dbReference type="Proteomes" id="UP000076023"/>
    </source>
</evidence>
<feature type="binding site" evidence="8">
    <location>
        <begin position="237"/>
        <end position="238"/>
    </location>
    <ligand>
        <name>NAD(+)</name>
        <dbReference type="ChEBI" id="CHEBI:57540"/>
    </ligand>
</feature>
<dbReference type="RefSeq" id="WP_075081042.1">
    <property type="nucleotide sequence ID" value="NZ_BDCO01000003.1"/>
</dbReference>
<comment type="caution">
    <text evidence="11">The sequence shown here is derived from an EMBL/GenBank/DDBJ whole genome shotgun (WGS) entry which is preliminary data.</text>
</comment>
<feature type="binding site" evidence="8">
    <location>
        <position position="202"/>
    </location>
    <ligand>
        <name>NAD(+)</name>
        <dbReference type="ChEBI" id="CHEBI:57540"/>
    </ligand>
</feature>
<dbReference type="Proteomes" id="UP000076023">
    <property type="component" value="Unassembled WGS sequence"/>
</dbReference>
<dbReference type="SMART" id="SM01003">
    <property type="entry name" value="AlaDh_PNT_N"/>
    <property type="match status" value="1"/>
</dbReference>
<feature type="binding site" evidence="8">
    <location>
        <position position="277"/>
    </location>
    <ligand>
        <name>NAD(+)</name>
        <dbReference type="ChEBI" id="CHEBI:57540"/>
    </ligand>
</feature>
<dbReference type="InterPro" id="IPR007698">
    <property type="entry name" value="AlaDH/PNT_NAD(H)-bd"/>
</dbReference>
<dbReference type="GO" id="GO:0000166">
    <property type="term" value="F:nucleotide binding"/>
    <property type="evidence" value="ECO:0007669"/>
    <property type="project" value="UniProtKB-KW"/>
</dbReference>
<evidence type="ECO:0000256" key="2">
    <source>
        <dbReference type="ARBA" id="ARBA00012897"/>
    </source>
</evidence>
<evidence type="ECO:0000256" key="7">
    <source>
        <dbReference type="PIRSR" id="PIRSR000183-2"/>
    </source>
</evidence>
<evidence type="ECO:0000313" key="11">
    <source>
        <dbReference type="EMBL" id="GAT35209.1"/>
    </source>
</evidence>
<feature type="binding site" evidence="8">
    <location>
        <begin position="265"/>
        <end position="268"/>
    </location>
    <ligand>
        <name>NAD(+)</name>
        <dbReference type="ChEBI" id="CHEBI:57540"/>
    </ligand>
</feature>
<dbReference type="SUPFAM" id="SSF51735">
    <property type="entry name" value="NAD(P)-binding Rossmann-fold domains"/>
    <property type="match status" value="1"/>
</dbReference>
<keyword evidence="4 5" id="KW-0520">NAD</keyword>
<dbReference type="InterPro" id="IPR036291">
    <property type="entry name" value="NAD(P)-bd_dom_sf"/>
</dbReference>
<proteinExistence type="inferred from homology"/>
<dbReference type="SUPFAM" id="SSF52283">
    <property type="entry name" value="Formate/glycerate dehydrogenase catalytic domain-like"/>
    <property type="match status" value="1"/>
</dbReference>
<evidence type="ECO:0000259" key="10">
    <source>
        <dbReference type="SMART" id="SM01003"/>
    </source>
</evidence>
<feature type="binding site" evidence="8">
    <location>
        <position position="133"/>
    </location>
    <ligand>
        <name>NAD(+)</name>
        <dbReference type="ChEBI" id="CHEBI:57540"/>
    </ligand>
</feature>
<dbReference type="PIRSF" id="PIRSF000183">
    <property type="entry name" value="Alanine_dh"/>
    <property type="match status" value="1"/>
</dbReference>
<dbReference type="STRING" id="690879.TSACC_3273"/>
<dbReference type="PANTHER" id="PTHR42795:SF1">
    <property type="entry name" value="ALANINE DEHYDROGENASE"/>
    <property type="match status" value="1"/>
</dbReference>
<dbReference type="Pfam" id="PF05222">
    <property type="entry name" value="AlaDh_PNT_N"/>
    <property type="match status" value="1"/>
</dbReference>
<evidence type="ECO:0000256" key="1">
    <source>
        <dbReference type="ARBA" id="ARBA00005689"/>
    </source>
</evidence>
<gene>
    <name evidence="11" type="ORF">TSACC_3273</name>
</gene>
<name>A0A146GC75_TERSA</name>
<evidence type="ECO:0000259" key="9">
    <source>
        <dbReference type="SMART" id="SM01002"/>
    </source>
</evidence>
<dbReference type="Pfam" id="PF01262">
    <property type="entry name" value="AlaDh_PNT_C"/>
    <property type="match status" value="1"/>
</dbReference>
<dbReference type="Gene3D" id="3.40.50.720">
    <property type="entry name" value="NAD(P)-binding Rossmann-like Domain"/>
    <property type="match status" value="2"/>
</dbReference>
<dbReference type="EC" id="1.4.1.1" evidence="2 5"/>
<feature type="active site" description="Proton donor/acceptor" evidence="6">
    <location>
        <position position="268"/>
    </location>
</feature>
<accession>A0A146GC75</accession>
<evidence type="ECO:0000256" key="8">
    <source>
        <dbReference type="PIRSR" id="PIRSR000183-3"/>
    </source>
</evidence>
<dbReference type="EMBL" id="BDCO01000003">
    <property type="protein sequence ID" value="GAT35209.1"/>
    <property type="molecule type" value="Genomic_DNA"/>
</dbReference>
<feature type="domain" description="Alanine dehydrogenase/pyridine nucleotide transhydrogenase N-terminal" evidence="10">
    <location>
        <begin position="4"/>
        <end position="136"/>
    </location>
</feature>
<comment type="similarity">
    <text evidence="1 5">Belongs to the AlaDH/PNT family.</text>
</comment>
<feature type="domain" description="Alanine dehydrogenase/pyridine nucleotide transhydrogenase NAD(H)-binding" evidence="9">
    <location>
        <begin position="148"/>
        <end position="295"/>
    </location>
</feature>
<feature type="binding site" evidence="7">
    <location>
        <position position="15"/>
    </location>
    <ligand>
        <name>substrate</name>
    </ligand>
</feature>
<dbReference type="GO" id="GO:0042853">
    <property type="term" value="P:L-alanine catabolic process"/>
    <property type="evidence" value="ECO:0007669"/>
    <property type="project" value="InterPro"/>
</dbReference>
<dbReference type="GO" id="GO:0005886">
    <property type="term" value="C:plasma membrane"/>
    <property type="evidence" value="ECO:0007669"/>
    <property type="project" value="TreeGrafter"/>
</dbReference>
<dbReference type="OrthoDB" id="9804592at2"/>
<reference evidence="12" key="1">
    <citation type="journal article" date="2017" name="Genome Announc.">
        <title>Draft Genome Sequence of Terrimicrobium sacchariphilum NM-5T, a Facultative Anaerobic Soil Bacterium of the Class Spartobacteria.</title>
        <authorList>
            <person name="Qiu Y.L."/>
            <person name="Tourlousse D.M."/>
            <person name="Matsuura N."/>
            <person name="Ohashi A."/>
            <person name="Sekiguchi Y."/>
        </authorList>
    </citation>
    <scope>NUCLEOTIDE SEQUENCE [LARGE SCALE GENOMIC DNA]</scope>
    <source>
        <strain evidence="12">NM-5</strain>
    </source>
</reference>
<organism evidence="11 12">
    <name type="scientific">Terrimicrobium sacchariphilum</name>
    <dbReference type="NCBI Taxonomy" id="690879"/>
    <lineage>
        <taxon>Bacteria</taxon>
        <taxon>Pseudomonadati</taxon>
        <taxon>Verrucomicrobiota</taxon>
        <taxon>Terrimicrobiia</taxon>
        <taxon>Terrimicrobiales</taxon>
        <taxon>Terrimicrobiaceae</taxon>
        <taxon>Terrimicrobium</taxon>
    </lineage>
</organism>